<keyword evidence="2 3" id="KW-0238">DNA-binding</keyword>
<gene>
    <name evidence="5" type="ORF">EM808_27090</name>
</gene>
<feature type="DNA-binding region" description="H-T-H motif" evidence="3">
    <location>
        <begin position="23"/>
        <end position="42"/>
    </location>
</feature>
<dbReference type="InterPro" id="IPR009057">
    <property type="entry name" value="Homeodomain-like_sf"/>
</dbReference>
<evidence type="ECO:0000256" key="2">
    <source>
        <dbReference type="ARBA" id="ARBA00023125"/>
    </source>
</evidence>
<dbReference type="SUPFAM" id="SSF48498">
    <property type="entry name" value="Tetracyclin repressor-like, C-terminal domain"/>
    <property type="match status" value="1"/>
</dbReference>
<organism evidence="5 6">
    <name type="scientific">Niallia taxi</name>
    <dbReference type="NCBI Taxonomy" id="2499688"/>
    <lineage>
        <taxon>Bacteria</taxon>
        <taxon>Bacillati</taxon>
        <taxon>Bacillota</taxon>
        <taxon>Bacilli</taxon>
        <taxon>Bacillales</taxon>
        <taxon>Bacillaceae</taxon>
        <taxon>Niallia</taxon>
    </lineage>
</organism>
<evidence type="ECO:0000256" key="3">
    <source>
        <dbReference type="PROSITE-ProRule" id="PRU00335"/>
    </source>
</evidence>
<dbReference type="Gene3D" id="1.10.357.10">
    <property type="entry name" value="Tetracycline Repressor, domain 2"/>
    <property type="match status" value="1"/>
</dbReference>
<dbReference type="RefSeq" id="WP_127742750.1">
    <property type="nucleotide sequence ID" value="NZ_CAJCKN010000039.1"/>
</dbReference>
<dbReference type="PRINTS" id="PR00455">
    <property type="entry name" value="HTHTETR"/>
</dbReference>
<dbReference type="InterPro" id="IPR036271">
    <property type="entry name" value="Tet_transcr_reg_TetR-rel_C_sf"/>
</dbReference>
<evidence type="ECO:0000313" key="5">
    <source>
        <dbReference type="EMBL" id="RVT56647.1"/>
    </source>
</evidence>
<dbReference type="PANTHER" id="PTHR43479:SF11">
    <property type="entry name" value="ACREF_ENVCD OPERON REPRESSOR-RELATED"/>
    <property type="match status" value="1"/>
</dbReference>
<dbReference type="Gene3D" id="1.10.10.60">
    <property type="entry name" value="Homeodomain-like"/>
    <property type="match status" value="1"/>
</dbReference>
<evidence type="ECO:0000256" key="1">
    <source>
        <dbReference type="ARBA" id="ARBA00022491"/>
    </source>
</evidence>
<proteinExistence type="predicted"/>
<dbReference type="Pfam" id="PF00440">
    <property type="entry name" value="TetR_N"/>
    <property type="match status" value="1"/>
</dbReference>
<dbReference type="InterPro" id="IPR001647">
    <property type="entry name" value="HTH_TetR"/>
</dbReference>
<dbReference type="GO" id="GO:0003677">
    <property type="term" value="F:DNA binding"/>
    <property type="evidence" value="ECO:0007669"/>
    <property type="project" value="UniProtKB-UniRule"/>
</dbReference>
<comment type="caution">
    <text evidence="5">The sequence shown here is derived from an EMBL/GenBank/DDBJ whole genome shotgun (WGS) entry which is preliminary data.</text>
</comment>
<sequence>MTKEDLKKAAIKHFTQSGYEGASLSMIADEVGIKKSSIYSHFSSKDALFLEVLREAKAVEIQTKKAYFKEFANLGPETFLYEYLVAVKRLFEENQSLKFWLRMSFFPPSHLYAAIVEEVVEVEVLQENMLEQSFQKWLEEGVITGLDEKTLTTAYTGILMSIMVELVYDHTEKKAEEKLAACWKVYWQALKK</sequence>
<evidence type="ECO:0000259" key="4">
    <source>
        <dbReference type="PROSITE" id="PS50977"/>
    </source>
</evidence>
<keyword evidence="6" id="KW-1185">Reference proteome</keyword>
<accession>A0A437K362</accession>
<dbReference type="PANTHER" id="PTHR43479">
    <property type="entry name" value="ACREF/ENVCD OPERON REPRESSOR-RELATED"/>
    <property type="match status" value="1"/>
</dbReference>
<protein>
    <submittedName>
        <fullName evidence="5">TetR/AcrR family transcriptional regulator</fullName>
    </submittedName>
</protein>
<keyword evidence="1" id="KW-0678">Repressor</keyword>
<name>A0A437K362_9BACI</name>
<dbReference type="Proteomes" id="UP000288024">
    <property type="component" value="Unassembled WGS sequence"/>
</dbReference>
<dbReference type="InterPro" id="IPR050624">
    <property type="entry name" value="HTH-type_Tx_Regulator"/>
</dbReference>
<dbReference type="PROSITE" id="PS50977">
    <property type="entry name" value="HTH_TETR_2"/>
    <property type="match status" value="1"/>
</dbReference>
<feature type="domain" description="HTH tetR-type" evidence="4">
    <location>
        <begin position="1"/>
        <end position="60"/>
    </location>
</feature>
<dbReference type="GeneID" id="87620254"/>
<dbReference type="EMBL" id="RZTZ01000024">
    <property type="protein sequence ID" value="RVT56647.1"/>
    <property type="molecule type" value="Genomic_DNA"/>
</dbReference>
<evidence type="ECO:0000313" key="6">
    <source>
        <dbReference type="Proteomes" id="UP000288024"/>
    </source>
</evidence>
<dbReference type="AlphaFoldDB" id="A0A437K362"/>
<dbReference type="SUPFAM" id="SSF46689">
    <property type="entry name" value="Homeodomain-like"/>
    <property type="match status" value="1"/>
</dbReference>
<reference evidence="5 6" key="1">
    <citation type="submission" date="2019-01" db="EMBL/GenBank/DDBJ databases">
        <title>Bacillus sp. M5HDSG1-1, whole genome shotgun sequence.</title>
        <authorList>
            <person name="Tuo L."/>
        </authorList>
    </citation>
    <scope>NUCLEOTIDE SEQUENCE [LARGE SCALE GENOMIC DNA]</scope>
    <source>
        <strain evidence="5 6">M5HDSG1-1</strain>
    </source>
</reference>